<dbReference type="PANTHER" id="PTHR42850:SF4">
    <property type="entry name" value="ZINC-DEPENDENT ENDOPOLYPHOSPHATASE"/>
    <property type="match status" value="1"/>
</dbReference>
<dbReference type="InterPro" id="IPR050126">
    <property type="entry name" value="Ap4A_hydrolase"/>
</dbReference>
<evidence type="ECO:0000313" key="2">
    <source>
        <dbReference type="EMBL" id="QQE76646.1"/>
    </source>
</evidence>
<dbReference type="PRINTS" id="PR00114">
    <property type="entry name" value="STPHPHTASE"/>
</dbReference>
<proteinExistence type="predicted"/>
<keyword evidence="5" id="KW-1185">Reference proteome</keyword>
<reference evidence="3" key="2">
    <citation type="submission" date="2021-04" db="EMBL/GenBank/DDBJ databases">
        <title>Brevibacillus composti FJAT-54423, complete genome.</title>
        <authorList>
            <person name="Tang R."/>
        </authorList>
    </citation>
    <scope>NUCLEOTIDE SEQUENCE</scope>
    <source>
        <strain evidence="3">FJAT-54424</strain>
    </source>
</reference>
<reference evidence="2 4" key="1">
    <citation type="submission" date="2020-12" db="EMBL/GenBank/DDBJ databases">
        <title>strain FJAT-54423T represents a novel species of the genus Brevibacillus.</title>
        <authorList>
            <person name="Tang R."/>
        </authorList>
    </citation>
    <scope>NUCLEOTIDE SEQUENCE [LARGE SCALE GENOMIC DNA]</scope>
    <source>
        <strain evidence="2 4">FJAT-54423</strain>
    </source>
</reference>
<evidence type="ECO:0000259" key="1">
    <source>
        <dbReference type="Pfam" id="PF00149"/>
    </source>
</evidence>
<dbReference type="Proteomes" id="UP000677234">
    <property type="component" value="Chromosome"/>
</dbReference>
<dbReference type="GO" id="GO:0008803">
    <property type="term" value="F:bis(5'-nucleosyl)-tetraphosphatase (symmetrical) activity"/>
    <property type="evidence" value="ECO:0007669"/>
    <property type="project" value="TreeGrafter"/>
</dbReference>
<dbReference type="GO" id="GO:0005737">
    <property type="term" value="C:cytoplasm"/>
    <property type="evidence" value="ECO:0007669"/>
    <property type="project" value="TreeGrafter"/>
</dbReference>
<dbReference type="InterPro" id="IPR004843">
    <property type="entry name" value="Calcineurin-like_PHP"/>
</dbReference>
<evidence type="ECO:0000313" key="3">
    <source>
        <dbReference type="EMBL" id="QUO43718.1"/>
    </source>
</evidence>
<evidence type="ECO:0000313" key="5">
    <source>
        <dbReference type="Proteomes" id="UP000677234"/>
    </source>
</evidence>
<dbReference type="EMBL" id="CP073708">
    <property type="protein sequence ID" value="QUO43718.1"/>
    <property type="molecule type" value="Genomic_DNA"/>
</dbReference>
<accession>A0A7T5EPZ8</accession>
<feature type="domain" description="Calcineurin-like phosphoesterase" evidence="1">
    <location>
        <begin position="4"/>
        <end position="207"/>
    </location>
</feature>
<dbReference type="InterPro" id="IPR029052">
    <property type="entry name" value="Metallo-depent_PP-like"/>
</dbReference>
<dbReference type="SUPFAM" id="SSF56300">
    <property type="entry name" value="Metallo-dependent phosphatases"/>
    <property type="match status" value="1"/>
</dbReference>
<dbReference type="KEGG" id="bcop:JD108_14795"/>
<sequence length="263" mass="29386">MNNIYLVSDIHGQYQALRTALDRASFSPERQDRLYVIGDMIDRGPESKEVLEFLLNLRQAYPSQVFLSKGNHEQMFQDWLRRAIDPDLYLRLNGGDATVRSFLGQHPMRRAFLGGVPSAETQEAAREEILARYPALLATLDALPLALELPGDSGTGTEPALLVHAGIRPGLPLSRQRPEDLLWIREPFYNHYQGETLIVFGHTPVNRLPGYAGQGPWRSGKMIGIDGGAASIEGGILLVSWPSLQYIYVPIREVRSSPQIRVT</sequence>
<dbReference type="GO" id="GO:0016791">
    <property type="term" value="F:phosphatase activity"/>
    <property type="evidence" value="ECO:0007669"/>
    <property type="project" value="TreeGrafter"/>
</dbReference>
<dbReference type="GO" id="GO:0110154">
    <property type="term" value="P:RNA decapping"/>
    <property type="evidence" value="ECO:0007669"/>
    <property type="project" value="TreeGrafter"/>
</dbReference>
<dbReference type="PANTHER" id="PTHR42850">
    <property type="entry name" value="METALLOPHOSPHOESTERASE"/>
    <property type="match status" value="1"/>
</dbReference>
<dbReference type="Proteomes" id="UP000595847">
    <property type="component" value="Chromosome"/>
</dbReference>
<dbReference type="CDD" id="cd00144">
    <property type="entry name" value="MPP_PPP_family"/>
    <property type="match status" value="1"/>
</dbReference>
<dbReference type="EMBL" id="CP066308">
    <property type="protein sequence ID" value="QQE76646.1"/>
    <property type="molecule type" value="Genomic_DNA"/>
</dbReference>
<gene>
    <name evidence="2" type="ORF">JD108_14795</name>
    <name evidence="3" type="ORF">KDJ56_14740</name>
</gene>
<name>A0A7T5EPZ8_9BACL</name>
<dbReference type="InterPro" id="IPR006186">
    <property type="entry name" value="Ser/Thr-sp_prot-phosphatase"/>
</dbReference>
<dbReference type="Gene3D" id="3.60.21.10">
    <property type="match status" value="1"/>
</dbReference>
<dbReference type="AlphaFoldDB" id="A0A7T5EPZ8"/>
<dbReference type="Pfam" id="PF00149">
    <property type="entry name" value="Metallophos"/>
    <property type="match status" value="1"/>
</dbReference>
<organism evidence="2 4">
    <name type="scientific">Brevibacillus composti</name>
    <dbReference type="NCBI Taxonomy" id="2796470"/>
    <lineage>
        <taxon>Bacteria</taxon>
        <taxon>Bacillati</taxon>
        <taxon>Bacillota</taxon>
        <taxon>Bacilli</taxon>
        <taxon>Bacillales</taxon>
        <taxon>Paenibacillaceae</taxon>
        <taxon>Brevibacillus</taxon>
    </lineage>
</organism>
<protein>
    <submittedName>
        <fullName evidence="2">Serine/threonine protein phosphatase</fullName>
    </submittedName>
</protein>
<evidence type="ECO:0000313" key="4">
    <source>
        <dbReference type="Proteomes" id="UP000595847"/>
    </source>
</evidence>